<feature type="compositionally biased region" description="Low complexity" evidence="1">
    <location>
        <begin position="449"/>
        <end position="477"/>
    </location>
</feature>
<feature type="compositionally biased region" description="Low complexity" evidence="1">
    <location>
        <begin position="410"/>
        <end position="433"/>
    </location>
</feature>
<reference evidence="3 4" key="1">
    <citation type="submission" date="2013-02" db="EMBL/GenBank/DDBJ databases">
        <title>The complete genome sequence of Corynebacterium vitaeruminis DSM 20294.</title>
        <authorList>
            <person name="Ruckert C."/>
            <person name="Albersmeier A."/>
            <person name="Kalinowski J."/>
        </authorList>
    </citation>
    <scope>NUCLEOTIDE SEQUENCE [LARGE SCALE GENOMIC DNA]</scope>
    <source>
        <strain evidence="4">ATCC 10234</strain>
    </source>
</reference>
<accession>W5XYN9</accession>
<evidence type="ECO:0000256" key="1">
    <source>
        <dbReference type="SAM" id="MobiDB-lite"/>
    </source>
</evidence>
<feature type="region of interest" description="Disordered" evidence="1">
    <location>
        <begin position="410"/>
        <end position="477"/>
    </location>
</feature>
<dbReference type="Proteomes" id="UP000019222">
    <property type="component" value="Chromosome"/>
</dbReference>
<feature type="compositionally biased region" description="Gly residues" evidence="1">
    <location>
        <begin position="434"/>
        <end position="448"/>
    </location>
</feature>
<dbReference type="HOGENOM" id="CLU_510674_0_0_11"/>
<dbReference type="KEGG" id="cvt:B843_03330"/>
<feature type="transmembrane region" description="Helical" evidence="2">
    <location>
        <begin position="165"/>
        <end position="186"/>
    </location>
</feature>
<dbReference type="STRING" id="1224164.B843_03330"/>
<evidence type="ECO:0000313" key="3">
    <source>
        <dbReference type="EMBL" id="AHI22057.1"/>
    </source>
</evidence>
<dbReference type="eggNOG" id="ENOG5032TCD">
    <property type="taxonomic scope" value="Bacteria"/>
</dbReference>
<dbReference type="EMBL" id="CP004353">
    <property type="protein sequence ID" value="AHI22057.1"/>
    <property type="molecule type" value="Genomic_DNA"/>
</dbReference>
<name>W5XYN9_9CORY</name>
<organism evidence="3 4">
    <name type="scientific">Corynebacterium vitaeruminis DSM 20294</name>
    <dbReference type="NCBI Taxonomy" id="1224164"/>
    <lineage>
        <taxon>Bacteria</taxon>
        <taxon>Bacillati</taxon>
        <taxon>Actinomycetota</taxon>
        <taxon>Actinomycetes</taxon>
        <taxon>Mycobacteriales</taxon>
        <taxon>Corynebacteriaceae</taxon>
        <taxon>Corynebacterium</taxon>
    </lineage>
</organism>
<proteinExistence type="predicted"/>
<sequence>MATPALAQDSTDTDKNILERGYDECVSIEDERGVLSQLVEDGLITEAEKDEAAGLYRYDADKVAKIREAHQERWDEILAHHQENRGLGASLGRFGLKTACVISSPLNGAAVAFNESAFWNDPIGKFVKSVLEGNTQALETAMTFWMDYSTSSVDVSANTQGVKNIVMGLSGFALMASFIIGGWRLVSSRRGGLQEGMTDINDNMLRWLVFSIAVPAMFPGAMVASDALADAIMEQFGGGVDNIVNLGGLEDTEFGPIAMLILAGVMLIGSVVQILALVTRVLIAPIAAGLTPLFAALSFTEAGKQGLNHLVSFLIAALAFKPVSALLYAVVLWNVGQGGDIGVSGGVVNALMIGLAGFAAPALVRAIVPVVAQAGGGGSAPMLAGAAGVVGGLAGAAGGVLSTAGRAVAGTGKSATGTGAQTTTSAATGTSTTTGGGVAARATGGGGAASTSTASQPSGASGSPSMRSRMAAGAGAAARGVRRGAGATLTGAGKLSQGTAKVASASGQAGRHVQGIFDDSIGTPGGYAGQVHR</sequence>
<feature type="transmembrane region" description="Helical" evidence="2">
    <location>
        <begin position="311"/>
        <end position="335"/>
    </location>
</feature>
<feature type="transmembrane region" description="Helical" evidence="2">
    <location>
        <begin position="207"/>
        <end position="224"/>
    </location>
</feature>
<keyword evidence="2" id="KW-0812">Transmembrane</keyword>
<feature type="transmembrane region" description="Helical" evidence="2">
    <location>
        <begin position="380"/>
        <end position="401"/>
    </location>
</feature>
<keyword evidence="4" id="KW-1185">Reference proteome</keyword>
<feature type="transmembrane region" description="Helical" evidence="2">
    <location>
        <begin position="282"/>
        <end position="299"/>
    </location>
</feature>
<keyword evidence="2" id="KW-1133">Transmembrane helix</keyword>
<dbReference type="AlphaFoldDB" id="W5XYN9"/>
<protein>
    <submittedName>
        <fullName evidence="3">Uncharacterized protein</fullName>
    </submittedName>
</protein>
<dbReference type="PATRIC" id="fig|1224164.3.peg.662"/>
<feature type="transmembrane region" description="Helical" evidence="2">
    <location>
        <begin position="254"/>
        <end position="275"/>
    </location>
</feature>
<evidence type="ECO:0000256" key="2">
    <source>
        <dbReference type="SAM" id="Phobius"/>
    </source>
</evidence>
<gene>
    <name evidence="3" type="ORF">B843_03330</name>
</gene>
<evidence type="ECO:0000313" key="4">
    <source>
        <dbReference type="Proteomes" id="UP000019222"/>
    </source>
</evidence>
<feature type="transmembrane region" description="Helical" evidence="2">
    <location>
        <begin position="347"/>
        <end position="368"/>
    </location>
</feature>
<keyword evidence="2" id="KW-0472">Membrane</keyword>